<dbReference type="InterPro" id="IPR002509">
    <property type="entry name" value="NODB_dom"/>
</dbReference>
<evidence type="ECO:0000259" key="1">
    <source>
        <dbReference type="PROSITE" id="PS51677"/>
    </source>
</evidence>
<accession>A0A370DTG0</accession>
<evidence type="ECO:0000313" key="3">
    <source>
        <dbReference type="Proteomes" id="UP000254771"/>
    </source>
</evidence>
<dbReference type="PANTHER" id="PTHR47561:SF1">
    <property type="entry name" value="POLYSACCHARIDE DEACETYLASE FAMILY PROTEIN (AFU_ORTHOLOGUE AFUA_6G05030)"/>
    <property type="match status" value="1"/>
</dbReference>
<dbReference type="GO" id="GO:0016810">
    <property type="term" value="F:hydrolase activity, acting on carbon-nitrogen (but not peptide) bonds"/>
    <property type="evidence" value="ECO:0007669"/>
    <property type="project" value="InterPro"/>
</dbReference>
<reference evidence="2 3" key="1">
    <citation type="journal article" date="2018" name="ISME J.">
        <title>Endosymbiont genomes yield clues of tubeworm success.</title>
        <authorList>
            <person name="Li Y."/>
            <person name="Liles M.R."/>
            <person name="Halanych K.M."/>
        </authorList>
    </citation>
    <scope>NUCLEOTIDE SEQUENCE [LARGE SCALE GENOMIC DNA]</scope>
    <source>
        <strain evidence="2">A1462</strain>
    </source>
</reference>
<name>A0A370DTG0_9GAMM</name>
<dbReference type="PROSITE" id="PS51677">
    <property type="entry name" value="NODB"/>
    <property type="match status" value="1"/>
</dbReference>
<feature type="domain" description="NodB homology" evidence="1">
    <location>
        <begin position="2"/>
        <end position="270"/>
    </location>
</feature>
<protein>
    <submittedName>
        <fullName evidence="2">4-deoxy-4-formamido-L-arabinose-phosphoundecaprenol deformylase</fullName>
    </submittedName>
</protein>
<sequence length="302" mass="33778">MMAVALKVDVDTYRGTLEGVPALLRLFDEYQVRATFLFSLGPDHTGRALRRIFRPGFLQKVRRTSVASNYGLKTLMYGVLLPGPHIGRKAGDVMRSVAEAGHEVGIHCYDHVRWQDYVAHKDEQWTRRELDLAAETFQEVFGHAATTHGAAGWQLNAHTLKWEEEAGLKYASDVRGKSAFYPVLQGIEPKCPQIPTTLPTLDELIGRDGITEENVHEYIYAESQHILPNGHVYTLHAELEGMQLLSTMEKLLVMWKGFEGTVQAVGDTYDSLDLATLPKHQIGWGELEGRSGHLAMQSIAVD</sequence>
<keyword evidence="3" id="KW-1185">Reference proteome</keyword>
<dbReference type="GO" id="GO:0005975">
    <property type="term" value="P:carbohydrate metabolic process"/>
    <property type="evidence" value="ECO:0007669"/>
    <property type="project" value="InterPro"/>
</dbReference>
<dbReference type="Pfam" id="PF01522">
    <property type="entry name" value="Polysacc_deac_1"/>
    <property type="match status" value="1"/>
</dbReference>
<gene>
    <name evidence="2" type="ORF">DIZ78_00925</name>
</gene>
<dbReference type="Proteomes" id="UP000254771">
    <property type="component" value="Unassembled WGS sequence"/>
</dbReference>
<evidence type="ECO:0000313" key="2">
    <source>
        <dbReference type="EMBL" id="RDH88528.1"/>
    </source>
</evidence>
<comment type="caution">
    <text evidence="2">The sequence shown here is derived from an EMBL/GenBank/DDBJ whole genome shotgun (WGS) entry which is preliminary data.</text>
</comment>
<proteinExistence type="predicted"/>
<dbReference type="Gene3D" id="3.20.20.370">
    <property type="entry name" value="Glycoside hydrolase/deacetylase"/>
    <property type="match status" value="1"/>
</dbReference>
<dbReference type="PANTHER" id="PTHR47561">
    <property type="entry name" value="POLYSACCHARIDE DEACETYLASE FAMILY PROTEIN (AFU_ORTHOLOGUE AFUA_6G05030)"/>
    <property type="match status" value="1"/>
</dbReference>
<dbReference type="AlphaFoldDB" id="A0A370DTG0"/>
<dbReference type="EMBL" id="QFXE01000001">
    <property type="protein sequence ID" value="RDH88528.1"/>
    <property type="molecule type" value="Genomic_DNA"/>
</dbReference>
<dbReference type="SUPFAM" id="SSF88713">
    <property type="entry name" value="Glycoside hydrolase/deacetylase"/>
    <property type="match status" value="1"/>
</dbReference>
<organism evidence="2 3">
    <name type="scientific">endosymbiont of Escarpia spicata</name>
    <dbReference type="NCBI Taxonomy" id="2200908"/>
    <lineage>
        <taxon>Bacteria</taxon>
        <taxon>Pseudomonadati</taxon>
        <taxon>Pseudomonadota</taxon>
        <taxon>Gammaproteobacteria</taxon>
        <taxon>sulfur-oxidizing symbionts</taxon>
    </lineage>
</organism>
<dbReference type="InterPro" id="IPR011330">
    <property type="entry name" value="Glyco_hydro/deAcase_b/a-brl"/>
</dbReference>